<proteinExistence type="predicted"/>
<dbReference type="RefSeq" id="YP_009599357.1">
    <property type="nucleotide sequence ID" value="NC_041916.1"/>
</dbReference>
<sequence>MSTIRASQLVEINTEALLTTLTVGEARTYASTAPEQLVPYCHDFNKCRQLHMTSLDVVSLLDCLSAGFQFVTEDTTVMDAVIAYLFNSFGLEEMEARLTVLSYFNLAIARPISVTSRSQEKIQAFFINSQFRHANVVGRLRKVLNEKAQIRWVEYGYQPEPMPQALNRLVDAINKQHPDKEIAKTVTVGEFRVYQERRPFDSMSQNSLQRVMNQVELMDHLNHLMASLVGQTSGSNEPNTVVYEHMLKLAETYFDGCDSTSYLALLTTACFGEVLLSTNHLNITQVLRDRILMIVPTTHPYYQNVLNMLQLPAVGVWGRGGPTSAGHMGQYCQLPPRVMEAFHQYNSGNMDELINHMNASLMADIIVSTGHGVLSAPASHVPEDIARFGALITKAELILRTIETGNGGYGSHMININNPTPIFTIAAETLSRLLEVRILDNIKPLTKALLFGMKSDVKTVLTKDQLDKLDDILETLELESLHTIAVRESYGIEVKPTKADDDMMEILIKARAEAALDRAMVDGLINLSHDAAPSKIKEFWLDLLLTPVDQLKGKYPTVLFDAVHNAARRMAGEEHGLYEGPLELLTALHELRIESVKEPEEEINSLNNIVLRARDNATEILKEESPWILEVDELTEDQIAQVKALCKNPLYTLALATLPIKTWEEETLHEGEDTDVTGLGDRHQATMADSIYVLPSTLSVEECVGIVESVVESLDKIGTEPNNQGDSFSILLKNYFVESGTELPNLFSSLALIYSGVDDTLSVKNGIKEAYGFCVENGPQEINISYLPEVNIGRLLFDALNK</sequence>
<keyword evidence="2" id="KW-1185">Reference proteome</keyword>
<evidence type="ECO:0000313" key="2">
    <source>
        <dbReference type="Proteomes" id="UP000221243"/>
    </source>
</evidence>
<dbReference type="Proteomes" id="UP000221243">
    <property type="component" value="Segment"/>
</dbReference>
<dbReference type="GeneID" id="40075086"/>
<protein>
    <submittedName>
        <fullName evidence="1">Uncharacterized protein</fullName>
    </submittedName>
</protein>
<name>A0A1Q2U2U2_9CAUD</name>
<dbReference type="EMBL" id="AP017972">
    <property type="protein sequence ID" value="BAW98279.1"/>
    <property type="molecule type" value="Genomic_DNA"/>
</dbReference>
<reference evidence="1 2" key="1">
    <citation type="submission" date="2017-01" db="EMBL/GenBank/DDBJ databases">
        <title>Complete Genome Sequence of Vibrio Parahaemolyticus Bacteriophage pTD1.</title>
        <authorList>
            <person name="Midorikawa Y."/>
            <person name="Sano M."/>
        </authorList>
    </citation>
    <scope>NUCLEOTIDE SEQUENCE [LARGE SCALE GENOMIC DNA]</scope>
    <source>
        <strain evidence="1">PTD1</strain>
    </source>
</reference>
<accession>A0A1Q2U2U2</accession>
<organism evidence="1 2">
    <name type="scientific">Vibrio phage pTD1</name>
    <dbReference type="NCBI Taxonomy" id="1938577"/>
    <lineage>
        <taxon>Viruses</taxon>
        <taxon>Duplodnaviria</taxon>
        <taxon>Heunggongvirae</taxon>
        <taxon>Uroviricota</taxon>
        <taxon>Caudoviricetes</taxon>
        <taxon>Chimalliviridae</taxon>
        <taxon>Gorgonvirinae</taxon>
        <taxon>Tidunavirus</taxon>
        <taxon>Tidunavirus pTD1</taxon>
    </lineage>
</organism>
<dbReference type="KEGG" id="vg:40075086"/>
<evidence type="ECO:0000313" key="1">
    <source>
        <dbReference type="EMBL" id="BAW98279.1"/>
    </source>
</evidence>
<dbReference type="OrthoDB" id="29459at10239"/>